<keyword evidence="3" id="KW-1133">Transmembrane helix</keyword>
<evidence type="ECO:0000256" key="4">
    <source>
        <dbReference type="ARBA" id="ARBA00023136"/>
    </source>
</evidence>
<dbReference type="GO" id="GO:0005324">
    <property type="term" value="F:long-chain fatty acid transmembrane transporter activity"/>
    <property type="evidence" value="ECO:0007669"/>
    <property type="project" value="TreeGrafter"/>
</dbReference>
<dbReference type="PANTHER" id="PTHR11384:SF67">
    <property type="entry name" value="ATP-BINDING CASSETTE SUB-FAMILY D MEMBER 1"/>
    <property type="match status" value="1"/>
</dbReference>
<comment type="caution">
    <text evidence="6">The sequence shown here is derived from an EMBL/GenBank/DDBJ whole genome shotgun (WGS) entry which is preliminary data.</text>
</comment>
<dbReference type="GO" id="GO:0042760">
    <property type="term" value="P:very long-chain fatty acid catabolic process"/>
    <property type="evidence" value="ECO:0007669"/>
    <property type="project" value="TreeGrafter"/>
</dbReference>
<proteinExistence type="predicted"/>
<dbReference type="InterPro" id="IPR011527">
    <property type="entry name" value="ABC1_TM_dom"/>
</dbReference>
<dbReference type="GO" id="GO:0005524">
    <property type="term" value="F:ATP binding"/>
    <property type="evidence" value="ECO:0007669"/>
    <property type="project" value="InterPro"/>
</dbReference>
<organism evidence="6 7">
    <name type="scientific">Leucocoprinus leucothites</name>
    <dbReference type="NCBI Taxonomy" id="201217"/>
    <lineage>
        <taxon>Eukaryota</taxon>
        <taxon>Fungi</taxon>
        <taxon>Dikarya</taxon>
        <taxon>Basidiomycota</taxon>
        <taxon>Agaricomycotina</taxon>
        <taxon>Agaricomycetes</taxon>
        <taxon>Agaricomycetidae</taxon>
        <taxon>Agaricales</taxon>
        <taxon>Agaricineae</taxon>
        <taxon>Agaricaceae</taxon>
        <taxon>Leucocoprinus</taxon>
    </lineage>
</organism>
<name>A0A8H5FV69_9AGAR</name>
<evidence type="ECO:0000259" key="5">
    <source>
        <dbReference type="Pfam" id="PF06472"/>
    </source>
</evidence>
<keyword evidence="4" id="KW-0472">Membrane</keyword>
<reference evidence="6 7" key="1">
    <citation type="journal article" date="2020" name="ISME J.">
        <title>Uncovering the hidden diversity of litter-decomposition mechanisms in mushroom-forming fungi.</title>
        <authorList>
            <person name="Floudas D."/>
            <person name="Bentzer J."/>
            <person name="Ahren D."/>
            <person name="Johansson T."/>
            <person name="Persson P."/>
            <person name="Tunlid A."/>
        </authorList>
    </citation>
    <scope>NUCLEOTIDE SEQUENCE [LARGE SCALE GENOMIC DNA]</scope>
    <source>
        <strain evidence="6 7">CBS 146.42</strain>
    </source>
</reference>
<dbReference type="Pfam" id="PF06472">
    <property type="entry name" value="ABC_membrane_2"/>
    <property type="match status" value="1"/>
</dbReference>
<evidence type="ECO:0000313" key="6">
    <source>
        <dbReference type="EMBL" id="KAF5350965.1"/>
    </source>
</evidence>
<evidence type="ECO:0000256" key="1">
    <source>
        <dbReference type="ARBA" id="ARBA00022448"/>
    </source>
</evidence>
<dbReference type="PANTHER" id="PTHR11384">
    <property type="entry name" value="ATP-BINDING CASSETTE, SUB-FAMILY D MEMBER"/>
    <property type="match status" value="1"/>
</dbReference>
<dbReference type="GO" id="GO:0007031">
    <property type="term" value="P:peroxisome organization"/>
    <property type="evidence" value="ECO:0007669"/>
    <property type="project" value="TreeGrafter"/>
</dbReference>
<dbReference type="GO" id="GO:0005778">
    <property type="term" value="C:peroxisomal membrane"/>
    <property type="evidence" value="ECO:0007669"/>
    <property type="project" value="TreeGrafter"/>
</dbReference>
<dbReference type="GO" id="GO:0006635">
    <property type="term" value="P:fatty acid beta-oxidation"/>
    <property type="evidence" value="ECO:0007669"/>
    <property type="project" value="TreeGrafter"/>
</dbReference>
<dbReference type="EMBL" id="JAACJO010000013">
    <property type="protein sequence ID" value="KAF5350965.1"/>
    <property type="molecule type" value="Genomic_DNA"/>
</dbReference>
<evidence type="ECO:0000256" key="2">
    <source>
        <dbReference type="ARBA" id="ARBA00022692"/>
    </source>
</evidence>
<evidence type="ECO:0000313" key="7">
    <source>
        <dbReference type="Proteomes" id="UP000559027"/>
    </source>
</evidence>
<keyword evidence="2" id="KW-0812">Transmembrane</keyword>
<keyword evidence="7" id="KW-1185">Reference proteome</keyword>
<dbReference type="InterPro" id="IPR050835">
    <property type="entry name" value="ABC_transporter_sub-D"/>
</dbReference>
<feature type="domain" description="ABC transmembrane type-1" evidence="5">
    <location>
        <begin position="160"/>
        <end position="237"/>
    </location>
</feature>
<dbReference type="OrthoDB" id="422637at2759"/>
<dbReference type="GO" id="GO:0015910">
    <property type="term" value="P:long-chain fatty acid import into peroxisome"/>
    <property type="evidence" value="ECO:0007669"/>
    <property type="project" value="TreeGrafter"/>
</dbReference>
<dbReference type="Proteomes" id="UP000559027">
    <property type="component" value="Unassembled WGS sequence"/>
</dbReference>
<dbReference type="GO" id="GO:0140359">
    <property type="term" value="F:ABC-type transporter activity"/>
    <property type="evidence" value="ECO:0007669"/>
    <property type="project" value="InterPro"/>
</dbReference>
<protein>
    <recommendedName>
        <fullName evidence="5">ABC transmembrane type-1 domain-containing protein</fullName>
    </recommendedName>
</protein>
<sequence>MTVFSKPLPYPFNTKQSPSRRTILLILGTVLLLRSLPVQVLHKVFAKVSSGSRKRNRDKGKGRALPDDDIKSLQEQIYEEDEQGRTWLLVPYEGGVQKYNWEELLAALGAPPNRFMRIFVLLPPPSSHSSDKQAFPLLSQSTQTKPNLDLAFLRQLKSILLRILFPPATLWKNKEMGIVLMHSGFLILRTVLSIMVARLDGRIVRDLVKADGKGFLRGLALWFLLAIPSTYTNSMVRTFQFALLRLPAIHVSRGTSIPPRSPLGPAEISTEWLMAFRLGMSNGNSLSIIAKWQAAASSAFH</sequence>
<gene>
    <name evidence="6" type="ORF">D9756_008232</name>
</gene>
<evidence type="ECO:0000256" key="3">
    <source>
        <dbReference type="ARBA" id="ARBA00022989"/>
    </source>
</evidence>
<dbReference type="AlphaFoldDB" id="A0A8H5FV69"/>
<accession>A0A8H5FV69</accession>
<keyword evidence="1" id="KW-0813">Transport</keyword>